<dbReference type="AlphaFoldDB" id="A0A2R7Y978"/>
<evidence type="ECO:0000259" key="6">
    <source>
        <dbReference type="Pfam" id="PF00586"/>
    </source>
</evidence>
<dbReference type="Gene3D" id="3.30.1330.10">
    <property type="entry name" value="PurM-like, N-terminal domain"/>
    <property type="match status" value="1"/>
</dbReference>
<dbReference type="CDD" id="cd02196">
    <property type="entry name" value="PurM"/>
    <property type="match status" value="1"/>
</dbReference>
<dbReference type="SUPFAM" id="SSF56042">
    <property type="entry name" value="PurM C-terminal domain-like"/>
    <property type="match status" value="1"/>
</dbReference>
<proteinExistence type="predicted"/>
<dbReference type="InterPro" id="IPR036676">
    <property type="entry name" value="PurM-like_C_sf"/>
</dbReference>
<accession>A0A2R7Y978</accession>
<sequence>MFGEVVLMGWDYVKAGVDLSKHGEMHEYAVKLMNQLAEELAVEVRNLGSYASFIDVGGTSITLHVDGVGTKALVLERLGKYEVIGWDCVAMNVNDVVCEGAKPLALVDYISMPKPDVGVFTEVFNGVFKAAKRSGVVVIGGETAILPNLVNGVDAACAVLAVKKVGFSNKAREGDVIVGLESWGLHANGYSLVRKVLESRLGSYDAVVDEVDFKEELTKPTAIYSNVVLEAIENGYVNSVVHITGGAFKKVKRVLSSSLEARIEAPEPPKIFKAIMELGGVSVSEMYRVFNMGVGLLMTAGRDHVSAVSDLVGRYGFKAYILGEVVKGEGKVVIDTPFGERVEF</sequence>
<dbReference type="GO" id="GO:0006189">
    <property type="term" value="P:'de novo' IMP biosynthetic process"/>
    <property type="evidence" value="ECO:0007669"/>
    <property type="project" value="UniProtKB-UniPathway"/>
</dbReference>
<feature type="domain" description="PurM-like N-terminal" evidence="6">
    <location>
        <begin position="51"/>
        <end position="147"/>
    </location>
</feature>
<keyword evidence="4" id="KW-0547">Nucleotide-binding</keyword>
<dbReference type="GO" id="GO:0005524">
    <property type="term" value="F:ATP binding"/>
    <property type="evidence" value="ECO:0007669"/>
    <property type="project" value="UniProtKB-KW"/>
</dbReference>
<dbReference type="EC" id="6.3.3.1" evidence="2"/>
<comment type="pathway">
    <text evidence="1">Purine metabolism; IMP biosynthesis via de novo pathway; 5-amino-1-(5-phospho-D-ribosyl)imidazole from N(2)-formyl-N(1)-(5-phospho-D-ribosyl)glycinamide: step 2/2.</text>
</comment>
<dbReference type="InterPro" id="IPR010918">
    <property type="entry name" value="PurM-like_C_dom"/>
</dbReference>
<dbReference type="InterPro" id="IPR004733">
    <property type="entry name" value="PurM_cligase"/>
</dbReference>
<feature type="domain" description="PurM-like C-terminal" evidence="7">
    <location>
        <begin position="172"/>
        <end position="334"/>
    </location>
</feature>
<evidence type="ECO:0000256" key="3">
    <source>
        <dbReference type="ARBA" id="ARBA00022598"/>
    </source>
</evidence>
<evidence type="ECO:0000313" key="9">
    <source>
        <dbReference type="Proteomes" id="UP000244093"/>
    </source>
</evidence>
<evidence type="ECO:0000256" key="4">
    <source>
        <dbReference type="ARBA" id="ARBA00022741"/>
    </source>
</evidence>
<dbReference type="SUPFAM" id="SSF55326">
    <property type="entry name" value="PurM N-terminal domain-like"/>
    <property type="match status" value="1"/>
</dbReference>
<dbReference type="InterPro" id="IPR016188">
    <property type="entry name" value="PurM-like_N"/>
</dbReference>
<evidence type="ECO:0000256" key="5">
    <source>
        <dbReference type="ARBA" id="ARBA00022840"/>
    </source>
</evidence>
<dbReference type="InterPro" id="IPR036921">
    <property type="entry name" value="PurM-like_N_sf"/>
</dbReference>
<evidence type="ECO:0000259" key="7">
    <source>
        <dbReference type="Pfam" id="PF02769"/>
    </source>
</evidence>
<keyword evidence="5" id="KW-0067">ATP-binding</keyword>
<reference evidence="8 9" key="1">
    <citation type="journal article" date="2018" name="Syst. Appl. Microbiol.">
        <title>A new symbiotic nanoarchaeote (Candidatus Nanoclepta minutus) and its host (Zestosphaera tikiterensis gen. nov., sp. nov.) from a New Zealand hot spring.</title>
        <authorList>
            <person name="St John E."/>
            <person name="Liu Y."/>
            <person name="Podar M."/>
            <person name="Stott M.B."/>
            <person name="Meneghin J."/>
            <person name="Chen Z."/>
            <person name="Lagutin K."/>
            <person name="Mitchell K."/>
            <person name="Reysenbach A.L."/>
        </authorList>
    </citation>
    <scope>NUCLEOTIDE SEQUENCE [LARGE SCALE GENOMIC DNA]</scope>
    <source>
        <strain evidence="8">NZ3</strain>
    </source>
</reference>
<dbReference type="Gene3D" id="3.90.650.10">
    <property type="entry name" value="PurM-like C-terminal domain"/>
    <property type="match status" value="1"/>
</dbReference>
<comment type="caution">
    <text evidence="8">The sequence shown here is derived from an EMBL/GenBank/DDBJ whole genome shotgun (WGS) entry which is preliminary data.</text>
</comment>
<dbReference type="Proteomes" id="UP000244093">
    <property type="component" value="Unassembled WGS sequence"/>
</dbReference>
<dbReference type="GO" id="GO:0005829">
    <property type="term" value="C:cytosol"/>
    <property type="evidence" value="ECO:0007669"/>
    <property type="project" value="TreeGrafter"/>
</dbReference>
<organism evidence="8 9">
    <name type="scientific">Zestosphaera tikiterensis</name>
    <dbReference type="NCBI Taxonomy" id="1973259"/>
    <lineage>
        <taxon>Archaea</taxon>
        <taxon>Thermoproteota</taxon>
        <taxon>Thermoprotei</taxon>
        <taxon>Desulfurococcales</taxon>
        <taxon>Desulfurococcaceae</taxon>
        <taxon>Zestosphaera</taxon>
    </lineage>
</organism>
<keyword evidence="3 8" id="KW-0436">Ligase</keyword>
<dbReference type="PANTHER" id="PTHR10520">
    <property type="entry name" value="TRIFUNCTIONAL PURINE BIOSYNTHETIC PROTEIN ADENOSINE-3-RELATED"/>
    <property type="match status" value="1"/>
</dbReference>
<protein>
    <recommendedName>
        <fullName evidence="2">phosphoribosylformylglycinamidine cyclo-ligase</fullName>
        <ecNumber evidence="2">6.3.3.1</ecNumber>
    </recommendedName>
</protein>
<gene>
    <name evidence="8" type="ORF">B7O98_01085</name>
</gene>
<dbReference type="Pfam" id="PF02769">
    <property type="entry name" value="AIRS_C"/>
    <property type="match status" value="1"/>
</dbReference>
<dbReference type="GO" id="GO:0046084">
    <property type="term" value="P:adenine biosynthetic process"/>
    <property type="evidence" value="ECO:0007669"/>
    <property type="project" value="TreeGrafter"/>
</dbReference>
<dbReference type="EMBL" id="NBVN01000001">
    <property type="protein sequence ID" value="PUA34036.1"/>
    <property type="molecule type" value="Genomic_DNA"/>
</dbReference>
<name>A0A2R7Y978_9CREN</name>
<dbReference type="PANTHER" id="PTHR10520:SF12">
    <property type="entry name" value="TRIFUNCTIONAL PURINE BIOSYNTHETIC PROTEIN ADENOSINE-3"/>
    <property type="match status" value="1"/>
</dbReference>
<dbReference type="Pfam" id="PF00586">
    <property type="entry name" value="AIRS"/>
    <property type="match status" value="1"/>
</dbReference>
<evidence type="ECO:0000313" key="8">
    <source>
        <dbReference type="EMBL" id="PUA34036.1"/>
    </source>
</evidence>
<dbReference type="GO" id="GO:0004641">
    <property type="term" value="F:phosphoribosylformylglycinamidine cyclo-ligase activity"/>
    <property type="evidence" value="ECO:0007669"/>
    <property type="project" value="UniProtKB-EC"/>
</dbReference>
<dbReference type="GO" id="GO:0004637">
    <property type="term" value="F:phosphoribosylamine-glycine ligase activity"/>
    <property type="evidence" value="ECO:0007669"/>
    <property type="project" value="TreeGrafter"/>
</dbReference>
<dbReference type="UniPathway" id="UPA00074">
    <property type="reaction ID" value="UER00129"/>
</dbReference>
<evidence type="ECO:0000256" key="1">
    <source>
        <dbReference type="ARBA" id="ARBA00004686"/>
    </source>
</evidence>
<dbReference type="NCBIfam" id="TIGR00878">
    <property type="entry name" value="purM"/>
    <property type="match status" value="1"/>
</dbReference>
<evidence type="ECO:0000256" key="2">
    <source>
        <dbReference type="ARBA" id="ARBA00013047"/>
    </source>
</evidence>